<dbReference type="Proteomes" id="UP000618051">
    <property type="component" value="Unassembled WGS sequence"/>
</dbReference>
<reference evidence="2" key="1">
    <citation type="submission" date="2020-10" db="EMBL/GenBank/DDBJ databases">
        <title>Feather gene expression reveals the developmental basis of iridescence in African starlings.</title>
        <authorList>
            <person name="Rubenstein D.R."/>
        </authorList>
    </citation>
    <scope>NUCLEOTIDE SEQUENCE</scope>
    <source>
        <strain evidence="2">SS15</strain>
        <tissue evidence="2">Liver</tissue>
    </source>
</reference>
<feature type="non-terminal residue" evidence="2">
    <location>
        <position position="1"/>
    </location>
</feature>
<name>A0A835P1P2_9PASS</name>
<reference evidence="3 4" key="2">
    <citation type="journal article" date="2021" name="J. Hered.">
        <title>Feather Gene Expression Elucidates the Developmental Basis of Plumage Iridescence in African Starlings.</title>
        <authorList>
            <person name="Rubenstein D.R."/>
            <person name="Corvelo A."/>
            <person name="MacManes M.D."/>
            <person name="Maia R."/>
            <person name="Narzisi G."/>
            <person name="Rousaki A."/>
            <person name="Vandenabeele P."/>
            <person name="Shawkey M.D."/>
            <person name="Solomon J."/>
        </authorList>
    </citation>
    <scope>NUCLEOTIDE SEQUENCE [LARGE SCALE GENOMIC DNA]</scope>
    <source>
        <strain evidence="3">SS15</strain>
    </source>
</reference>
<reference evidence="3" key="3">
    <citation type="submission" date="2022-01" db="EMBL/GenBank/DDBJ databases">
        <authorList>
            <person name="Rubenstein D.R."/>
        </authorList>
    </citation>
    <scope>NUCLEOTIDE SEQUENCE</scope>
    <source>
        <strain evidence="3">SS15</strain>
        <tissue evidence="3">Liver</tissue>
    </source>
</reference>
<accession>A0A835P1P2</accession>
<dbReference type="AlphaFoldDB" id="A0A835P1P2"/>
<proteinExistence type="predicted"/>
<feature type="compositionally biased region" description="Low complexity" evidence="1">
    <location>
        <begin position="40"/>
        <end position="54"/>
    </location>
</feature>
<feature type="region of interest" description="Disordered" evidence="1">
    <location>
        <begin position="40"/>
        <end position="75"/>
    </location>
</feature>
<dbReference type="EMBL" id="JADDUC020000008">
    <property type="protein sequence ID" value="KAI1237107.1"/>
    <property type="molecule type" value="Genomic_DNA"/>
</dbReference>
<sequence>MGPSGACRSALRVCRSSRVPADESGGPVHSIAAIPAAATAPAAAPSAPAAAAPAAPAPAQPGRPIRGVARHHVRQ</sequence>
<gene>
    <name evidence="3" type="ORF">IHE44_0014362</name>
    <name evidence="2" type="ORF">IHE44_001748</name>
</gene>
<dbReference type="EMBL" id="JADDUC010000013">
    <property type="protein sequence ID" value="KAG0128794.1"/>
    <property type="molecule type" value="Genomic_DNA"/>
</dbReference>
<protein>
    <submittedName>
        <fullName evidence="2">Uncharacterized protein</fullName>
    </submittedName>
</protein>
<evidence type="ECO:0000256" key="1">
    <source>
        <dbReference type="SAM" id="MobiDB-lite"/>
    </source>
</evidence>
<keyword evidence="4" id="KW-1185">Reference proteome</keyword>
<comment type="caution">
    <text evidence="2">The sequence shown here is derived from an EMBL/GenBank/DDBJ whole genome shotgun (WGS) entry which is preliminary data.</text>
</comment>
<evidence type="ECO:0000313" key="2">
    <source>
        <dbReference type="EMBL" id="KAG0128794.1"/>
    </source>
</evidence>
<evidence type="ECO:0000313" key="4">
    <source>
        <dbReference type="Proteomes" id="UP000618051"/>
    </source>
</evidence>
<evidence type="ECO:0000313" key="3">
    <source>
        <dbReference type="EMBL" id="KAI1237107.1"/>
    </source>
</evidence>
<organism evidence="2">
    <name type="scientific">Lamprotornis superbus</name>
    <dbReference type="NCBI Taxonomy" id="245042"/>
    <lineage>
        <taxon>Eukaryota</taxon>
        <taxon>Metazoa</taxon>
        <taxon>Chordata</taxon>
        <taxon>Craniata</taxon>
        <taxon>Vertebrata</taxon>
        <taxon>Euteleostomi</taxon>
        <taxon>Archelosauria</taxon>
        <taxon>Archosauria</taxon>
        <taxon>Dinosauria</taxon>
        <taxon>Saurischia</taxon>
        <taxon>Theropoda</taxon>
        <taxon>Coelurosauria</taxon>
        <taxon>Aves</taxon>
        <taxon>Neognathae</taxon>
        <taxon>Neoaves</taxon>
        <taxon>Telluraves</taxon>
        <taxon>Australaves</taxon>
        <taxon>Passeriformes</taxon>
        <taxon>Sturnidae</taxon>
        <taxon>Lamprotornis</taxon>
    </lineage>
</organism>